<dbReference type="EMBL" id="AP025591">
    <property type="protein sequence ID" value="BDG06286.1"/>
    <property type="molecule type" value="Genomic_DNA"/>
</dbReference>
<dbReference type="Gene3D" id="3.40.30.10">
    <property type="entry name" value="Glutaredoxin"/>
    <property type="match status" value="1"/>
</dbReference>
<accession>A0ABM7X3F0</accession>
<feature type="domain" description="DSBA-like thioredoxin" evidence="1">
    <location>
        <begin position="4"/>
        <end position="161"/>
    </location>
</feature>
<evidence type="ECO:0000313" key="3">
    <source>
        <dbReference type="Proteomes" id="UP001162891"/>
    </source>
</evidence>
<reference evidence="3" key="1">
    <citation type="journal article" date="2022" name="Int. J. Syst. Evol. Microbiol.">
        <title>Anaeromyxobacter oryzae sp. nov., Anaeromyxobacter diazotrophicus sp. nov. and Anaeromyxobacter paludicola sp. nov., isolated from paddy soils.</title>
        <authorList>
            <person name="Itoh H."/>
            <person name="Xu Z."/>
            <person name="Mise K."/>
            <person name="Masuda Y."/>
            <person name="Ushijima N."/>
            <person name="Hayakawa C."/>
            <person name="Shiratori Y."/>
            <person name="Senoo K."/>
        </authorList>
    </citation>
    <scope>NUCLEOTIDE SEQUENCE [LARGE SCALE GENOMIC DNA]</scope>
    <source>
        <strain evidence="3">Red232</strain>
    </source>
</reference>
<evidence type="ECO:0000313" key="2">
    <source>
        <dbReference type="EMBL" id="BDG06286.1"/>
    </source>
</evidence>
<keyword evidence="3" id="KW-1185">Reference proteome</keyword>
<gene>
    <name evidence="2" type="ORF">AMOR_52820</name>
</gene>
<name>A0ABM7X3F0_9BACT</name>
<dbReference type="Pfam" id="PF01323">
    <property type="entry name" value="DSBA"/>
    <property type="match status" value="1"/>
</dbReference>
<proteinExistence type="predicted"/>
<protein>
    <recommendedName>
        <fullName evidence="1">DSBA-like thioredoxin domain-containing protein</fullName>
    </recommendedName>
</protein>
<dbReference type="InterPro" id="IPR036249">
    <property type="entry name" value="Thioredoxin-like_sf"/>
</dbReference>
<organism evidence="2 3">
    <name type="scientific">Anaeromyxobacter oryzae</name>
    <dbReference type="NCBI Taxonomy" id="2918170"/>
    <lineage>
        <taxon>Bacteria</taxon>
        <taxon>Pseudomonadati</taxon>
        <taxon>Myxococcota</taxon>
        <taxon>Myxococcia</taxon>
        <taxon>Myxococcales</taxon>
        <taxon>Cystobacterineae</taxon>
        <taxon>Anaeromyxobacteraceae</taxon>
        <taxon>Anaeromyxobacter</taxon>
    </lineage>
</organism>
<dbReference type="Proteomes" id="UP001162891">
    <property type="component" value="Chromosome"/>
</dbReference>
<sequence length="170" mass="18211">MGYELHPETPAGGVPLASWLPNADAMLGYVKTFAEGFGIPDLAPPTRLAPTRRVLAVARLAREVGRLDSLRVVAFDAYWRRGWGIESDEDLRWIAREAGVDPQAALAAASDPARLADVAAARREAIAAGVTGVPTFDFVPLAGREPIRVVGCQRYEVLADAARRAGAAHR</sequence>
<dbReference type="InterPro" id="IPR001853">
    <property type="entry name" value="DSBA-like_thioredoxin_dom"/>
</dbReference>
<dbReference type="SUPFAM" id="SSF52833">
    <property type="entry name" value="Thioredoxin-like"/>
    <property type="match status" value="1"/>
</dbReference>
<evidence type="ECO:0000259" key="1">
    <source>
        <dbReference type="Pfam" id="PF01323"/>
    </source>
</evidence>